<keyword evidence="2" id="KW-1133">Transmembrane helix</keyword>
<dbReference type="Pfam" id="PF00924">
    <property type="entry name" value="MS_channel_2nd"/>
    <property type="match status" value="1"/>
</dbReference>
<dbReference type="Pfam" id="PF25886">
    <property type="entry name" value="Msy1"/>
    <property type="match status" value="1"/>
</dbReference>
<evidence type="ECO:0000256" key="2">
    <source>
        <dbReference type="SAM" id="Phobius"/>
    </source>
</evidence>
<evidence type="ECO:0008006" key="7">
    <source>
        <dbReference type="Google" id="ProtNLM"/>
    </source>
</evidence>
<dbReference type="Proteomes" id="UP000750711">
    <property type="component" value="Unassembled WGS sequence"/>
</dbReference>
<protein>
    <recommendedName>
        <fullName evidence="7">Mechanosensitive ion channel protein</fullName>
    </recommendedName>
</protein>
<dbReference type="PANTHER" id="PTHR31323:SF1">
    <property type="entry name" value="MECHANOSENSITIVE ION CHANNEL PROTEIN"/>
    <property type="match status" value="1"/>
</dbReference>
<comment type="caution">
    <text evidence="5">The sequence shown here is derived from an EMBL/GenBank/DDBJ whole genome shotgun (WGS) entry which is preliminary data.</text>
</comment>
<feature type="domain" description="Mechanosensitive ion channel protein Msy1/2-like transmembrane" evidence="4">
    <location>
        <begin position="68"/>
        <end position="218"/>
    </location>
</feature>
<evidence type="ECO:0000313" key="6">
    <source>
        <dbReference type="Proteomes" id="UP000750711"/>
    </source>
</evidence>
<dbReference type="AlphaFoldDB" id="A0A9P8LI82"/>
<gene>
    <name evidence="5" type="ORF">GP486_000876</name>
</gene>
<feature type="transmembrane region" description="Helical" evidence="2">
    <location>
        <begin position="198"/>
        <end position="220"/>
    </location>
</feature>
<proteinExistence type="predicted"/>
<feature type="domain" description="Mechanosensitive ion channel MscS" evidence="3">
    <location>
        <begin position="445"/>
        <end position="508"/>
    </location>
</feature>
<feature type="region of interest" description="Disordered" evidence="1">
    <location>
        <begin position="623"/>
        <end position="650"/>
    </location>
</feature>
<evidence type="ECO:0000313" key="5">
    <source>
        <dbReference type="EMBL" id="KAH0565734.1"/>
    </source>
</evidence>
<evidence type="ECO:0000259" key="4">
    <source>
        <dbReference type="Pfam" id="PF25886"/>
    </source>
</evidence>
<keyword evidence="6" id="KW-1185">Reference proteome</keyword>
<keyword evidence="2" id="KW-0812">Transmembrane</keyword>
<name>A0A9P8LI82_9PEZI</name>
<feature type="transmembrane region" description="Helical" evidence="2">
    <location>
        <begin position="153"/>
        <end position="174"/>
    </location>
</feature>
<feature type="transmembrane region" description="Helical" evidence="2">
    <location>
        <begin position="108"/>
        <end position="132"/>
    </location>
</feature>
<feature type="transmembrane region" description="Helical" evidence="2">
    <location>
        <begin position="428"/>
        <end position="454"/>
    </location>
</feature>
<dbReference type="EMBL" id="JAGHQM010000065">
    <property type="protein sequence ID" value="KAH0565734.1"/>
    <property type="molecule type" value="Genomic_DNA"/>
</dbReference>
<feature type="transmembrane region" description="Helical" evidence="2">
    <location>
        <begin position="77"/>
        <end position="96"/>
    </location>
</feature>
<accession>A0A9P8LI82</accession>
<evidence type="ECO:0000256" key="1">
    <source>
        <dbReference type="SAM" id="MobiDB-lite"/>
    </source>
</evidence>
<dbReference type="GO" id="GO:0005262">
    <property type="term" value="F:calcium channel activity"/>
    <property type="evidence" value="ECO:0007669"/>
    <property type="project" value="TreeGrafter"/>
</dbReference>
<reference evidence="5" key="1">
    <citation type="submission" date="2021-03" db="EMBL/GenBank/DDBJ databases">
        <title>Comparative genomics and phylogenomic investigation of the class Geoglossomycetes provide insights into ecological specialization and systematics.</title>
        <authorList>
            <person name="Melie T."/>
            <person name="Pirro S."/>
            <person name="Miller A.N."/>
            <person name="Quandt A."/>
        </authorList>
    </citation>
    <scope>NUCLEOTIDE SEQUENCE</scope>
    <source>
        <strain evidence="5">CAQ_001_2017</strain>
    </source>
</reference>
<dbReference type="InterPro" id="IPR010920">
    <property type="entry name" value="LSM_dom_sf"/>
</dbReference>
<dbReference type="InterPro" id="IPR006685">
    <property type="entry name" value="MscS_channel_2nd"/>
</dbReference>
<sequence>MSTANSGVNYAQGHSVGHGQDQKAFAVTSPCDLELGLGLSASINSTPGQPTSKSALSTRMTKDHQHAIKKARRVRAWVWWILAAVLLAIPPILFATRFSSVNVRGIRLLVLLVWLEILWLSLWFLHLLTWIASELWNHLCKEDYLDMKFYRRFLYGIRRSLLLFLLTIVSWASIRPLCYRLDHGSCNGAWINKFRKTLLSLLIIAAALLVKSSLVEIIIARSAVNLFIEKLLGMERALNALKILKQVIKKRSGEPPRPGRRYHSQCWPFLQSPARLLEWLLVRTLPPTEDDVIQDNMKASLEELFWKGVKSSSRPESAKSDLLDIEELFTYGEDKFRHAHPTPFSKTEVLRIFAVGDRECKSISIEEWEMVNVGAFKAKKHIKNGIAGIRSAVSSVDRVISVIVLIAALVLVYAIFSPDHFNSFWTLAWTTFTGISFALSGTATEFLSSCAFVFAKQPYGVGDHVTIGERDLIVDEIHLTHTIFRGIADGVVEQISHSQLNTNWITNHYRSRDIEGLKMTAKISFFISPKIPFERIQSMIEAIKHKLEAFTSQDLPCSYYFGDVGLKVLPTATEGVHDVQLVMSRRHVIIPLDPVDKGRTRCRRLVLDKLYDLMQAEISAALRESQNPGRGQLPGTPSTLAPPGTPPGSV</sequence>
<keyword evidence="2" id="KW-0472">Membrane</keyword>
<dbReference type="SUPFAM" id="SSF50182">
    <property type="entry name" value="Sm-like ribonucleoproteins"/>
    <property type="match status" value="1"/>
</dbReference>
<dbReference type="GO" id="GO:0016020">
    <property type="term" value="C:membrane"/>
    <property type="evidence" value="ECO:0007669"/>
    <property type="project" value="InterPro"/>
</dbReference>
<feature type="compositionally biased region" description="Polar residues" evidence="1">
    <location>
        <begin position="624"/>
        <end position="639"/>
    </location>
</feature>
<dbReference type="GO" id="GO:0006874">
    <property type="term" value="P:intracellular calcium ion homeostasis"/>
    <property type="evidence" value="ECO:0007669"/>
    <property type="project" value="TreeGrafter"/>
</dbReference>
<feature type="transmembrane region" description="Helical" evidence="2">
    <location>
        <begin position="399"/>
        <end position="416"/>
    </location>
</feature>
<organism evidence="5 6">
    <name type="scientific">Trichoglossum hirsutum</name>
    <dbReference type="NCBI Taxonomy" id="265104"/>
    <lineage>
        <taxon>Eukaryota</taxon>
        <taxon>Fungi</taxon>
        <taxon>Dikarya</taxon>
        <taxon>Ascomycota</taxon>
        <taxon>Pezizomycotina</taxon>
        <taxon>Geoglossomycetes</taxon>
        <taxon>Geoglossales</taxon>
        <taxon>Geoglossaceae</taxon>
        <taxon>Trichoglossum</taxon>
    </lineage>
</organism>
<dbReference type="InterPro" id="IPR058650">
    <property type="entry name" value="Msy1/2-like"/>
</dbReference>
<dbReference type="PANTHER" id="PTHR31323">
    <property type="entry name" value="MECHANOSENSITIVE ION CHANNEL PROTEIN MSY2"/>
    <property type="match status" value="1"/>
</dbReference>
<evidence type="ECO:0000259" key="3">
    <source>
        <dbReference type="Pfam" id="PF00924"/>
    </source>
</evidence>